<dbReference type="AlphaFoldDB" id="A0A0E0QEB2"/>
<dbReference type="Proteomes" id="UP000008022">
    <property type="component" value="Unassembled WGS sequence"/>
</dbReference>
<name>A0A0E0QEB2_ORYRU</name>
<dbReference type="EnsemblPlants" id="ORUFI08G03200.1">
    <property type="protein sequence ID" value="ORUFI08G03200.1"/>
    <property type="gene ID" value="ORUFI08G03200"/>
</dbReference>
<protein>
    <submittedName>
        <fullName evidence="2">Uncharacterized protein</fullName>
    </submittedName>
</protein>
<feature type="compositionally biased region" description="Basic residues" evidence="1">
    <location>
        <begin position="20"/>
        <end position="31"/>
    </location>
</feature>
<dbReference type="STRING" id="4529.A0A0E0QEB2"/>
<proteinExistence type="predicted"/>
<evidence type="ECO:0000313" key="2">
    <source>
        <dbReference type="EnsemblPlants" id="ORUFI08G03200.1"/>
    </source>
</evidence>
<organism evidence="2 3">
    <name type="scientific">Oryza rufipogon</name>
    <name type="common">Brownbeard rice</name>
    <name type="synonym">Asian wild rice</name>
    <dbReference type="NCBI Taxonomy" id="4529"/>
    <lineage>
        <taxon>Eukaryota</taxon>
        <taxon>Viridiplantae</taxon>
        <taxon>Streptophyta</taxon>
        <taxon>Embryophyta</taxon>
        <taxon>Tracheophyta</taxon>
        <taxon>Spermatophyta</taxon>
        <taxon>Magnoliopsida</taxon>
        <taxon>Liliopsida</taxon>
        <taxon>Poales</taxon>
        <taxon>Poaceae</taxon>
        <taxon>BOP clade</taxon>
        <taxon>Oryzoideae</taxon>
        <taxon>Oryzeae</taxon>
        <taxon>Oryzinae</taxon>
        <taxon>Oryza</taxon>
    </lineage>
</organism>
<dbReference type="Gramene" id="ORUFI08G03200.1">
    <property type="protein sequence ID" value="ORUFI08G03200.1"/>
    <property type="gene ID" value="ORUFI08G03200"/>
</dbReference>
<sequence length="335" mass="35906">MAAAAPHPPGSGGAKGGGGGHRRWVGWRRRTSAAEGRPQRPAGLPSLPDLAGGGELANNTPLDTNQIRERGSHKRTAERRDGVLLRGGDEHGRGGDGRFQDPEPACSAGAAADTPTPYSPPRAPRRRPDAAAAPASPPGSPRRTTRPDRHGRRGERHDACAGARVACCTRRRARTRWTSSLASSAFVSFVEANADVSLEEFGDSLCPLIPCAGELLTLPESNSAAVTDRPLLYVQVWASEPLDARHPPRPAYDHPEYEPVSNEASDKLRPGDELVHRRFLFGPDDVPALRDQLPTRLGPRCSCFLLLASPSPDCRFPPPPPTPPLRLLRPRAAAC</sequence>
<feature type="region of interest" description="Disordered" evidence="1">
    <location>
        <begin position="1"/>
        <end position="157"/>
    </location>
</feature>
<dbReference type="HOGENOM" id="CLU_829991_0_0_1"/>
<feature type="compositionally biased region" description="Basic and acidic residues" evidence="1">
    <location>
        <begin position="78"/>
        <end position="101"/>
    </location>
</feature>
<keyword evidence="3" id="KW-1185">Reference proteome</keyword>
<evidence type="ECO:0000313" key="3">
    <source>
        <dbReference type="Proteomes" id="UP000008022"/>
    </source>
</evidence>
<reference evidence="2" key="2">
    <citation type="submission" date="2015-06" db="UniProtKB">
        <authorList>
            <consortium name="EnsemblPlants"/>
        </authorList>
    </citation>
    <scope>IDENTIFICATION</scope>
</reference>
<accession>A0A0E0QEB2</accession>
<feature type="compositionally biased region" description="Gly residues" evidence="1">
    <location>
        <begin position="10"/>
        <end position="19"/>
    </location>
</feature>
<reference evidence="3" key="1">
    <citation type="submission" date="2013-06" db="EMBL/GenBank/DDBJ databases">
        <authorList>
            <person name="Zhao Q."/>
        </authorList>
    </citation>
    <scope>NUCLEOTIDE SEQUENCE</scope>
    <source>
        <strain evidence="3">cv. W1943</strain>
    </source>
</reference>
<dbReference type="eggNOG" id="ENOG502QUSI">
    <property type="taxonomic scope" value="Eukaryota"/>
</dbReference>
<evidence type="ECO:0000256" key="1">
    <source>
        <dbReference type="SAM" id="MobiDB-lite"/>
    </source>
</evidence>